<gene>
    <name evidence="2" type="ORF">Prubr_56880</name>
</gene>
<sequence>MAGPTTRPLNLLPQSALILTGPVDHPDWNYRPLLGRVQRMRFRMILDLLGDTHHRRILEIGYGSGVFLPELARRCDEVHGVDIHPHTDEVTTRLAAYGVRATLARAGAEKLPYDDGYFDCAVAVSTLECVTDIEAACREIRRVLAPGGVLAVVTPGATPLWDLALRVTTRVDASLYGDGRQRLRPALDRHFRPAREIAVPRVGGRALRLYTGLRLEAP</sequence>
<dbReference type="PANTHER" id="PTHR43591">
    <property type="entry name" value="METHYLTRANSFERASE"/>
    <property type="match status" value="1"/>
</dbReference>
<dbReference type="CDD" id="cd02440">
    <property type="entry name" value="AdoMet_MTases"/>
    <property type="match status" value="1"/>
</dbReference>
<organism evidence="2 3">
    <name type="scientific">Polymorphospora rubra</name>
    <dbReference type="NCBI Taxonomy" id="338584"/>
    <lineage>
        <taxon>Bacteria</taxon>
        <taxon>Bacillati</taxon>
        <taxon>Actinomycetota</taxon>
        <taxon>Actinomycetes</taxon>
        <taxon>Micromonosporales</taxon>
        <taxon>Micromonosporaceae</taxon>
        <taxon>Polymorphospora</taxon>
    </lineage>
</organism>
<dbReference type="SUPFAM" id="SSF53335">
    <property type="entry name" value="S-adenosyl-L-methionine-dependent methyltransferases"/>
    <property type="match status" value="1"/>
</dbReference>
<dbReference type="GO" id="GO:0008757">
    <property type="term" value="F:S-adenosylmethionine-dependent methyltransferase activity"/>
    <property type="evidence" value="ECO:0007669"/>
    <property type="project" value="InterPro"/>
</dbReference>
<dbReference type="KEGG" id="pry:Prubr_56880"/>
<evidence type="ECO:0000313" key="2">
    <source>
        <dbReference type="EMBL" id="BCJ68667.1"/>
    </source>
</evidence>
<proteinExistence type="predicted"/>
<accession>A0A810N5U3</accession>
<dbReference type="Pfam" id="PF08241">
    <property type="entry name" value="Methyltransf_11"/>
    <property type="match status" value="1"/>
</dbReference>
<reference evidence="2" key="1">
    <citation type="submission" date="2020-08" db="EMBL/GenBank/DDBJ databases">
        <title>Whole genome shotgun sequence of Polymorphospora rubra NBRC 101157.</title>
        <authorList>
            <person name="Komaki H."/>
            <person name="Tamura T."/>
        </authorList>
    </citation>
    <scope>NUCLEOTIDE SEQUENCE</scope>
    <source>
        <strain evidence="2">NBRC 101157</strain>
    </source>
</reference>
<dbReference type="Proteomes" id="UP000680866">
    <property type="component" value="Chromosome"/>
</dbReference>
<feature type="domain" description="Methyltransferase type 11" evidence="1">
    <location>
        <begin position="58"/>
        <end position="151"/>
    </location>
</feature>
<evidence type="ECO:0000259" key="1">
    <source>
        <dbReference type="Pfam" id="PF08241"/>
    </source>
</evidence>
<protein>
    <recommendedName>
        <fullName evidence="1">Methyltransferase type 11 domain-containing protein</fullName>
    </recommendedName>
</protein>
<dbReference type="InterPro" id="IPR029063">
    <property type="entry name" value="SAM-dependent_MTases_sf"/>
</dbReference>
<dbReference type="InterPro" id="IPR013216">
    <property type="entry name" value="Methyltransf_11"/>
</dbReference>
<dbReference type="EMBL" id="AP023359">
    <property type="protein sequence ID" value="BCJ68667.1"/>
    <property type="molecule type" value="Genomic_DNA"/>
</dbReference>
<dbReference type="AlphaFoldDB" id="A0A810N5U3"/>
<evidence type="ECO:0000313" key="3">
    <source>
        <dbReference type="Proteomes" id="UP000680866"/>
    </source>
</evidence>
<dbReference type="RefSeq" id="WP_212817865.1">
    <property type="nucleotide sequence ID" value="NZ_AP023359.1"/>
</dbReference>
<keyword evidence="3" id="KW-1185">Reference proteome</keyword>
<dbReference type="Gene3D" id="3.40.50.150">
    <property type="entry name" value="Vaccinia Virus protein VP39"/>
    <property type="match status" value="1"/>
</dbReference>
<name>A0A810N5U3_9ACTN</name>